<dbReference type="Proteomes" id="UP000216871">
    <property type="component" value="Unassembled WGS sequence"/>
</dbReference>
<evidence type="ECO:0000256" key="2">
    <source>
        <dbReference type="SAM" id="Phobius"/>
    </source>
</evidence>
<feature type="transmembrane region" description="Helical" evidence="2">
    <location>
        <begin position="20"/>
        <end position="44"/>
    </location>
</feature>
<comment type="caution">
    <text evidence="3">The sequence shown here is derived from an EMBL/GenBank/DDBJ whole genome shotgun (WGS) entry which is preliminary data.</text>
</comment>
<accession>A0A261FDQ0</accession>
<keyword evidence="2" id="KW-0472">Membrane</keyword>
<dbReference type="InterPro" id="IPR009706">
    <property type="entry name" value="DUF1287"/>
</dbReference>
<evidence type="ECO:0000313" key="3">
    <source>
        <dbReference type="EMBL" id="OZG57257.1"/>
    </source>
</evidence>
<dbReference type="EMBL" id="MWWW01000030">
    <property type="protein sequence ID" value="OZG57257.1"/>
    <property type="molecule type" value="Genomic_DNA"/>
</dbReference>
<feature type="compositionally biased region" description="Polar residues" evidence="1">
    <location>
        <begin position="75"/>
        <end position="84"/>
    </location>
</feature>
<organism evidence="3 4">
    <name type="scientific">Bifidobacterium myosotis</name>
    <dbReference type="NCBI Taxonomy" id="1630166"/>
    <lineage>
        <taxon>Bacteria</taxon>
        <taxon>Bacillati</taxon>
        <taxon>Actinomycetota</taxon>
        <taxon>Actinomycetes</taxon>
        <taxon>Bifidobacteriales</taxon>
        <taxon>Bifidobacteriaceae</taxon>
        <taxon>Bifidobacterium</taxon>
    </lineage>
</organism>
<gene>
    <name evidence="3" type="ORF">BMYO_2047</name>
</gene>
<evidence type="ECO:0000313" key="4">
    <source>
        <dbReference type="Proteomes" id="UP000216871"/>
    </source>
</evidence>
<feature type="region of interest" description="Disordered" evidence="1">
    <location>
        <begin position="68"/>
        <end position="106"/>
    </location>
</feature>
<keyword evidence="2" id="KW-1133">Transmembrane helix</keyword>
<reference evidence="3 4" key="1">
    <citation type="journal article" date="2017" name="BMC Genomics">
        <title>Comparative genomic and phylogenomic analyses of the Bifidobacteriaceae family.</title>
        <authorList>
            <person name="Lugli G.A."/>
            <person name="Milani C."/>
            <person name="Turroni F."/>
            <person name="Duranti S."/>
            <person name="Mancabelli L."/>
            <person name="Mangifesta M."/>
            <person name="Ferrario C."/>
            <person name="Modesto M."/>
            <person name="Mattarelli P."/>
            <person name="Jiri K."/>
            <person name="van Sinderen D."/>
            <person name="Ventura M."/>
        </authorList>
    </citation>
    <scope>NUCLEOTIDE SEQUENCE [LARGE SCALE GENOMIC DNA]</scope>
    <source>
        <strain evidence="3 4">DSM 100196</strain>
    </source>
</reference>
<proteinExistence type="predicted"/>
<dbReference type="AlphaFoldDB" id="A0A261FDQ0"/>
<name>A0A261FDQ0_9BIFI</name>
<sequence>MARHLTESNAARERETDRKARWLGASVAAVLVVVMVVGGALAVLRMAGVPWRHMAGAMMGKAAETQAALSGGTSGSQNSDSGSVMTADEANRRYPHTASPTDFNGNGKDDYADIVAGARKDAEAKPTYDDDYYQGGYPPNDRGACTDLMWRAFREAGYDLKAMVDADIAAHPADYAAVSPNPDPNIDFRRTGVLDVFFAKYGQTLTTDITDRAAWQGGDIVVFEHTRHIGVISDRRDASGTTYVLHNMAQNQRENDYFAFRKHIAVTGHYRFDASKVPTDVLRAWR</sequence>
<keyword evidence="4" id="KW-1185">Reference proteome</keyword>
<dbReference type="RefSeq" id="WP_169834141.1">
    <property type="nucleotide sequence ID" value="NZ_MWWW01000030.1"/>
</dbReference>
<protein>
    <recommendedName>
        <fullName evidence="5">DUF1287 domain-containing protein</fullName>
    </recommendedName>
</protein>
<dbReference type="Pfam" id="PF06940">
    <property type="entry name" value="DUF1287"/>
    <property type="match status" value="1"/>
</dbReference>
<evidence type="ECO:0008006" key="5">
    <source>
        <dbReference type="Google" id="ProtNLM"/>
    </source>
</evidence>
<evidence type="ECO:0000256" key="1">
    <source>
        <dbReference type="SAM" id="MobiDB-lite"/>
    </source>
</evidence>
<keyword evidence="2" id="KW-0812">Transmembrane</keyword>